<dbReference type="PANTHER" id="PTHR43342:SF2">
    <property type="entry name" value="POTENTIAL NAD-REDUCING HYDROGENASE SUBUNIT"/>
    <property type="match status" value="1"/>
</dbReference>
<proteinExistence type="inferred from homology"/>
<keyword evidence="3 7" id="KW-0479">Metal-binding</keyword>
<keyword evidence="4 7" id="KW-0408">Iron</keyword>
<dbReference type="RefSeq" id="WP_083415565.1">
    <property type="nucleotide sequence ID" value="NZ_DAMCQJ010000006.1"/>
</dbReference>
<dbReference type="InterPro" id="IPR036249">
    <property type="entry name" value="Thioredoxin-like_sf"/>
</dbReference>
<comment type="caution">
    <text evidence="8">The sequence shown here is derived from an EMBL/GenBank/DDBJ whole genome shotgun (WGS) entry which is preliminary data.</text>
</comment>
<evidence type="ECO:0000256" key="4">
    <source>
        <dbReference type="ARBA" id="ARBA00023004"/>
    </source>
</evidence>
<comment type="cofactor">
    <cofactor evidence="6">
        <name>[2Fe-2S] cluster</name>
        <dbReference type="ChEBI" id="CHEBI:190135"/>
    </cofactor>
</comment>
<dbReference type="Gene3D" id="1.10.10.1590">
    <property type="entry name" value="NADH-quinone oxidoreductase subunit E"/>
    <property type="match status" value="1"/>
</dbReference>
<evidence type="ECO:0000256" key="2">
    <source>
        <dbReference type="ARBA" id="ARBA00022714"/>
    </source>
</evidence>
<evidence type="ECO:0000313" key="8">
    <source>
        <dbReference type="EMBL" id="OIJ43393.1"/>
    </source>
</evidence>
<evidence type="ECO:0000256" key="6">
    <source>
        <dbReference type="ARBA" id="ARBA00034078"/>
    </source>
</evidence>
<evidence type="ECO:0000313" key="9">
    <source>
        <dbReference type="Proteomes" id="UP000180246"/>
    </source>
</evidence>
<keyword evidence="5 7" id="KW-0411">Iron-sulfur</keyword>
<dbReference type="InterPro" id="IPR028431">
    <property type="entry name" value="NADP_DH_HndA-like"/>
</dbReference>
<dbReference type="CDD" id="cd03081">
    <property type="entry name" value="TRX_Fd_NuoE_FDH_gamma"/>
    <property type="match status" value="1"/>
</dbReference>
<dbReference type="InterPro" id="IPR041921">
    <property type="entry name" value="NuoE_N"/>
</dbReference>
<evidence type="ECO:0000256" key="5">
    <source>
        <dbReference type="ARBA" id="ARBA00023014"/>
    </source>
</evidence>
<sequence length="168" mass="17934">MNAPDTLDPRRVIGDILALHAHNGLLGQDMLLPVLHAIQDRLGFIPPDSVEGLAQSFNLSRAEVHGVITFYHYYKTTPPARCTVQVCRAEACQSMGGDALLSHVQQALGCDLHAHTADGGFALEPVYCLGQCATAPAIMINDAVHARVTPARFDKLVAKVAAKAKEAA</sequence>
<evidence type="ECO:0000256" key="1">
    <source>
        <dbReference type="ARBA" id="ARBA00010643"/>
    </source>
</evidence>
<dbReference type="Proteomes" id="UP000180246">
    <property type="component" value="Unassembled WGS sequence"/>
</dbReference>
<dbReference type="Pfam" id="PF01257">
    <property type="entry name" value="2Fe-2S_thioredx"/>
    <property type="match status" value="1"/>
</dbReference>
<dbReference type="PANTHER" id="PTHR43342">
    <property type="entry name" value="NADH-QUINONE OXIDOREDUCTASE, E SUBUNIT"/>
    <property type="match status" value="1"/>
</dbReference>
<evidence type="ECO:0000256" key="7">
    <source>
        <dbReference type="PIRSR" id="PIRSR000216-1"/>
    </source>
</evidence>
<feature type="binding site" evidence="7">
    <location>
        <position position="128"/>
    </location>
    <ligand>
        <name>[2Fe-2S] cluster</name>
        <dbReference type="ChEBI" id="CHEBI:190135"/>
    </ligand>
</feature>
<comment type="similarity">
    <text evidence="1">Belongs to the complex I 24 kDa subunit family.</text>
</comment>
<dbReference type="GO" id="GO:0016491">
    <property type="term" value="F:oxidoreductase activity"/>
    <property type="evidence" value="ECO:0007669"/>
    <property type="project" value="InterPro"/>
</dbReference>
<feature type="binding site" evidence="7">
    <location>
        <position position="92"/>
    </location>
    <ligand>
        <name>[2Fe-2S] cluster</name>
        <dbReference type="ChEBI" id="CHEBI:190135"/>
    </ligand>
</feature>
<dbReference type="PIRSF" id="PIRSF000216">
    <property type="entry name" value="NADH_DH_24kDa"/>
    <property type="match status" value="1"/>
</dbReference>
<dbReference type="SUPFAM" id="SSF52833">
    <property type="entry name" value="Thioredoxin-like"/>
    <property type="match status" value="1"/>
</dbReference>
<keyword evidence="2 7" id="KW-0001">2Fe-2S</keyword>
<organism evidence="8 9">
    <name type="scientific">Massilia timonae</name>
    <dbReference type="NCBI Taxonomy" id="47229"/>
    <lineage>
        <taxon>Bacteria</taxon>
        <taxon>Pseudomonadati</taxon>
        <taxon>Pseudomonadota</taxon>
        <taxon>Betaproteobacteria</taxon>
        <taxon>Burkholderiales</taxon>
        <taxon>Oxalobacteraceae</taxon>
        <taxon>Telluria group</taxon>
        <taxon>Massilia</taxon>
    </lineage>
</organism>
<dbReference type="InterPro" id="IPR002023">
    <property type="entry name" value="NuoE-like"/>
</dbReference>
<feature type="binding site" evidence="7">
    <location>
        <position position="87"/>
    </location>
    <ligand>
        <name>[2Fe-2S] cluster</name>
        <dbReference type="ChEBI" id="CHEBI:190135"/>
    </ligand>
</feature>
<dbReference type="GO" id="GO:0046872">
    <property type="term" value="F:metal ion binding"/>
    <property type="evidence" value="ECO:0007669"/>
    <property type="project" value="UniProtKB-KW"/>
</dbReference>
<name>A0A1S2NEW8_9BURK</name>
<dbReference type="NCBIfam" id="NF004638">
    <property type="entry name" value="PRK05988.1"/>
    <property type="match status" value="1"/>
</dbReference>
<protein>
    <submittedName>
        <fullName evidence="8">Thioredoxin-like [2Fe-2S] ferredoxin family protein</fullName>
    </submittedName>
</protein>
<dbReference type="Gene3D" id="3.40.30.10">
    <property type="entry name" value="Glutaredoxin"/>
    <property type="match status" value="1"/>
</dbReference>
<gene>
    <name evidence="8" type="ORF">LO55_5171</name>
</gene>
<dbReference type="GO" id="GO:0051537">
    <property type="term" value="F:2 iron, 2 sulfur cluster binding"/>
    <property type="evidence" value="ECO:0007669"/>
    <property type="project" value="UniProtKB-KW"/>
</dbReference>
<dbReference type="EMBL" id="JRYB01000001">
    <property type="protein sequence ID" value="OIJ43393.1"/>
    <property type="molecule type" value="Genomic_DNA"/>
</dbReference>
<reference evidence="8 9" key="1">
    <citation type="submission" date="2014-10" db="EMBL/GenBank/DDBJ databases">
        <authorList>
            <person name="Seo M.-J."/>
            <person name="Seok Y.J."/>
            <person name="Cha I.-T."/>
        </authorList>
    </citation>
    <scope>NUCLEOTIDE SEQUENCE [LARGE SCALE GENOMIC DNA]</scope>
    <source>
        <strain evidence="8 9">NEU</strain>
    </source>
</reference>
<accession>A0A1S2NEW8</accession>
<evidence type="ECO:0000256" key="3">
    <source>
        <dbReference type="ARBA" id="ARBA00022723"/>
    </source>
</evidence>
<dbReference type="AlphaFoldDB" id="A0A1S2NEW8"/>
<comment type="cofactor">
    <cofactor evidence="7">
        <name>[2Fe-2S] cluster</name>
        <dbReference type="ChEBI" id="CHEBI:190135"/>
    </cofactor>
    <text evidence="7">Binds 1 [2Fe-2S] cluster.</text>
</comment>
<feature type="binding site" evidence="7">
    <location>
        <position position="132"/>
    </location>
    <ligand>
        <name>[2Fe-2S] cluster</name>
        <dbReference type="ChEBI" id="CHEBI:190135"/>
    </ligand>
</feature>